<dbReference type="Pfam" id="PF01121">
    <property type="entry name" value="CoaE"/>
    <property type="match status" value="1"/>
</dbReference>
<dbReference type="GO" id="GO:0005737">
    <property type="term" value="C:cytoplasm"/>
    <property type="evidence" value="ECO:0007669"/>
    <property type="project" value="UniProtKB-SubCell"/>
</dbReference>
<dbReference type="AlphaFoldDB" id="A0A956RRN3"/>
<comment type="caution">
    <text evidence="5">The sequence shown here is derived from an EMBL/GenBank/DDBJ whole genome shotgun (WGS) entry which is preliminary data.</text>
</comment>
<evidence type="ECO:0000256" key="1">
    <source>
        <dbReference type="ARBA" id="ARBA00022741"/>
    </source>
</evidence>
<reference evidence="5" key="1">
    <citation type="submission" date="2020-04" db="EMBL/GenBank/DDBJ databases">
        <authorList>
            <person name="Zhang T."/>
        </authorList>
    </citation>
    <scope>NUCLEOTIDE SEQUENCE</scope>
    <source>
        <strain evidence="5">HKST-UBA01</strain>
    </source>
</reference>
<dbReference type="PANTHER" id="PTHR10695">
    <property type="entry name" value="DEPHOSPHO-COA KINASE-RELATED"/>
    <property type="match status" value="1"/>
</dbReference>
<organism evidence="5 6">
    <name type="scientific">Eiseniibacteriota bacterium</name>
    <dbReference type="NCBI Taxonomy" id="2212470"/>
    <lineage>
        <taxon>Bacteria</taxon>
        <taxon>Candidatus Eiseniibacteriota</taxon>
    </lineage>
</organism>
<sequence length="224" mass="24848">MKRSVMAAGPPYVLGVTGGIGTGKTTLVRAWVEEFEPPLIEADRLGHEALMPGSTVYESLVARFGDEVVRTDGSIDRGRLAQIVFRDEAALIDLNGLVHPWILERIEARVEALKASGYAGIILLDAALLLEWIHRYRPHGVVVVTAPLADRLERLEKRGMSREESERRISHQRPESEWTSEADWVVENTGSLEDLANTARSLWARIRSHWKLGRTPQPGGGNAS</sequence>
<evidence type="ECO:0000256" key="2">
    <source>
        <dbReference type="ARBA" id="ARBA00022840"/>
    </source>
</evidence>
<comment type="catalytic activity">
    <reaction evidence="3">
        <text>3'-dephospho-CoA + ATP = ADP + CoA + H(+)</text>
        <dbReference type="Rhea" id="RHEA:18245"/>
        <dbReference type="ChEBI" id="CHEBI:15378"/>
        <dbReference type="ChEBI" id="CHEBI:30616"/>
        <dbReference type="ChEBI" id="CHEBI:57287"/>
        <dbReference type="ChEBI" id="CHEBI:57328"/>
        <dbReference type="ChEBI" id="CHEBI:456216"/>
        <dbReference type="EC" id="2.7.1.24"/>
    </reaction>
</comment>
<evidence type="ECO:0000313" key="5">
    <source>
        <dbReference type="EMBL" id="MCA9728804.1"/>
    </source>
</evidence>
<dbReference type="EC" id="2.7.1.24" evidence="3 4"/>
<gene>
    <name evidence="3 5" type="primary">coaE</name>
    <name evidence="5" type="ORF">KC729_14025</name>
</gene>
<dbReference type="CDD" id="cd02022">
    <property type="entry name" value="DPCK"/>
    <property type="match status" value="1"/>
</dbReference>
<comment type="similarity">
    <text evidence="3">Belongs to the CoaE family.</text>
</comment>
<name>A0A956RRN3_UNCEI</name>
<dbReference type="GO" id="GO:0004140">
    <property type="term" value="F:dephospho-CoA kinase activity"/>
    <property type="evidence" value="ECO:0007669"/>
    <property type="project" value="UniProtKB-UniRule"/>
</dbReference>
<dbReference type="InterPro" id="IPR001977">
    <property type="entry name" value="Depp_CoAkinase"/>
</dbReference>
<keyword evidence="3 5" id="KW-0808">Transferase</keyword>
<keyword evidence="3 5" id="KW-0418">Kinase</keyword>
<dbReference type="InterPro" id="IPR027417">
    <property type="entry name" value="P-loop_NTPase"/>
</dbReference>
<dbReference type="SUPFAM" id="SSF52540">
    <property type="entry name" value="P-loop containing nucleoside triphosphate hydrolases"/>
    <property type="match status" value="1"/>
</dbReference>
<dbReference type="PANTHER" id="PTHR10695:SF46">
    <property type="entry name" value="BIFUNCTIONAL COENZYME A SYNTHASE-RELATED"/>
    <property type="match status" value="1"/>
</dbReference>
<dbReference type="GO" id="GO:0005524">
    <property type="term" value="F:ATP binding"/>
    <property type="evidence" value="ECO:0007669"/>
    <property type="project" value="UniProtKB-UniRule"/>
</dbReference>
<keyword evidence="2 3" id="KW-0067">ATP-binding</keyword>
<evidence type="ECO:0000313" key="6">
    <source>
        <dbReference type="Proteomes" id="UP000697710"/>
    </source>
</evidence>
<dbReference type="NCBIfam" id="TIGR00152">
    <property type="entry name" value="dephospho-CoA kinase"/>
    <property type="match status" value="1"/>
</dbReference>
<evidence type="ECO:0000256" key="4">
    <source>
        <dbReference type="NCBIfam" id="TIGR00152"/>
    </source>
</evidence>
<comment type="pathway">
    <text evidence="3">Cofactor biosynthesis; coenzyme A biosynthesis; CoA from (R)-pantothenate: step 5/5.</text>
</comment>
<dbReference type="Proteomes" id="UP000697710">
    <property type="component" value="Unassembled WGS sequence"/>
</dbReference>
<proteinExistence type="inferred from homology"/>
<dbReference type="EMBL" id="JAGQHR010000481">
    <property type="protein sequence ID" value="MCA9728804.1"/>
    <property type="molecule type" value="Genomic_DNA"/>
</dbReference>
<dbReference type="HAMAP" id="MF_00376">
    <property type="entry name" value="Dephospho_CoA_kinase"/>
    <property type="match status" value="1"/>
</dbReference>
<evidence type="ECO:0000256" key="3">
    <source>
        <dbReference type="HAMAP-Rule" id="MF_00376"/>
    </source>
</evidence>
<comment type="function">
    <text evidence="3">Catalyzes the phosphorylation of the 3'-hydroxyl group of dephosphocoenzyme A to form coenzyme A.</text>
</comment>
<dbReference type="PROSITE" id="PS51219">
    <property type="entry name" value="DPCK"/>
    <property type="match status" value="1"/>
</dbReference>
<accession>A0A956RRN3</accession>
<comment type="subcellular location">
    <subcellularLocation>
        <location evidence="3">Cytoplasm</location>
    </subcellularLocation>
</comment>
<protein>
    <recommendedName>
        <fullName evidence="3 4">Dephospho-CoA kinase</fullName>
        <ecNumber evidence="3 4">2.7.1.24</ecNumber>
    </recommendedName>
    <alternativeName>
        <fullName evidence="3">Dephosphocoenzyme A kinase</fullName>
    </alternativeName>
</protein>
<keyword evidence="3" id="KW-0173">Coenzyme A biosynthesis</keyword>
<feature type="binding site" evidence="3">
    <location>
        <begin position="21"/>
        <end position="26"/>
    </location>
    <ligand>
        <name>ATP</name>
        <dbReference type="ChEBI" id="CHEBI:30616"/>
    </ligand>
</feature>
<reference evidence="5" key="2">
    <citation type="journal article" date="2021" name="Microbiome">
        <title>Successional dynamics and alternative stable states in a saline activated sludge microbial community over 9 years.</title>
        <authorList>
            <person name="Wang Y."/>
            <person name="Ye J."/>
            <person name="Ju F."/>
            <person name="Liu L."/>
            <person name="Boyd J.A."/>
            <person name="Deng Y."/>
            <person name="Parks D.H."/>
            <person name="Jiang X."/>
            <person name="Yin X."/>
            <person name="Woodcroft B.J."/>
            <person name="Tyson G.W."/>
            <person name="Hugenholtz P."/>
            <person name="Polz M.F."/>
            <person name="Zhang T."/>
        </authorList>
    </citation>
    <scope>NUCLEOTIDE SEQUENCE</scope>
    <source>
        <strain evidence="5">HKST-UBA01</strain>
    </source>
</reference>
<dbReference type="Gene3D" id="3.40.50.300">
    <property type="entry name" value="P-loop containing nucleotide triphosphate hydrolases"/>
    <property type="match status" value="1"/>
</dbReference>
<dbReference type="GO" id="GO:0015937">
    <property type="term" value="P:coenzyme A biosynthetic process"/>
    <property type="evidence" value="ECO:0007669"/>
    <property type="project" value="UniProtKB-UniRule"/>
</dbReference>
<keyword evidence="3" id="KW-0963">Cytoplasm</keyword>
<keyword evidence="1 3" id="KW-0547">Nucleotide-binding</keyword>